<feature type="region of interest" description="Disordered" evidence="1">
    <location>
        <begin position="24"/>
        <end position="63"/>
    </location>
</feature>
<evidence type="ECO:0000313" key="2">
    <source>
        <dbReference type="EMBL" id="KAF9893616.1"/>
    </source>
</evidence>
<dbReference type="AlphaFoldDB" id="A0AAD4CW41"/>
<evidence type="ECO:0000256" key="1">
    <source>
        <dbReference type="SAM" id="MobiDB-lite"/>
    </source>
</evidence>
<dbReference type="Proteomes" id="UP001194746">
    <property type="component" value="Unassembled WGS sequence"/>
</dbReference>
<evidence type="ECO:0000313" key="3">
    <source>
        <dbReference type="Proteomes" id="UP001194746"/>
    </source>
</evidence>
<proteinExistence type="predicted"/>
<protein>
    <submittedName>
        <fullName evidence="2">Uncharacterized protein</fullName>
    </submittedName>
</protein>
<keyword evidence="3" id="KW-1185">Reference proteome</keyword>
<organism evidence="2 3">
    <name type="scientific">Aspergillus nanangensis</name>
    <dbReference type="NCBI Taxonomy" id="2582783"/>
    <lineage>
        <taxon>Eukaryota</taxon>
        <taxon>Fungi</taxon>
        <taxon>Dikarya</taxon>
        <taxon>Ascomycota</taxon>
        <taxon>Pezizomycotina</taxon>
        <taxon>Eurotiomycetes</taxon>
        <taxon>Eurotiomycetidae</taxon>
        <taxon>Eurotiales</taxon>
        <taxon>Aspergillaceae</taxon>
        <taxon>Aspergillus</taxon>
        <taxon>Aspergillus subgen. Circumdati</taxon>
    </lineage>
</organism>
<reference evidence="2" key="2">
    <citation type="submission" date="2020-02" db="EMBL/GenBank/DDBJ databases">
        <authorList>
            <person name="Gilchrist C.L.M."/>
            <person name="Chooi Y.-H."/>
        </authorList>
    </citation>
    <scope>NUCLEOTIDE SEQUENCE</scope>
    <source>
        <strain evidence="2">MST-FP2251</strain>
    </source>
</reference>
<gene>
    <name evidence="2" type="ORF">FE257_010928</name>
</gene>
<name>A0AAD4CW41_ASPNN</name>
<reference evidence="2" key="1">
    <citation type="journal article" date="2019" name="Beilstein J. Org. Chem.">
        <title>Nanangenines: drimane sesquiterpenoids as the dominant metabolite cohort of a novel Australian fungus, Aspergillus nanangensis.</title>
        <authorList>
            <person name="Lacey H.J."/>
            <person name="Gilchrist C.L.M."/>
            <person name="Crombie A."/>
            <person name="Kalaitzis J.A."/>
            <person name="Vuong D."/>
            <person name="Rutledge P.J."/>
            <person name="Turner P."/>
            <person name="Pitt J.I."/>
            <person name="Lacey E."/>
            <person name="Chooi Y.H."/>
            <person name="Piggott A.M."/>
        </authorList>
    </citation>
    <scope>NUCLEOTIDE SEQUENCE</scope>
    <source>
        <strain evidence="2">MST-FP2251</strain>
    </source>
</reference>
<sequence>MVLDTVFGDVFGTRFHRDKVVARNSLRGSRTRGAHVPPNREHRDESPTPAQTRRRRGMPPASE</sequence>
<dbReference type="EMBL" id="VCAU01000007">
    <property type="protein sequence ID" value="KAF9893616.1"/>
    <property type="molecule type" value="Genomic_DNA"/>
</dbReference>
<accession>A0AAD4CW41</accession>
<comment type="caution">
    <text evidence="2">The sequence shown here is derived from an EMBL/GenBank/DDBJ whole genome shotgun (WGS) entry which is preliminary data.</text>
</comment>